<proteinExistence type="predicted"/>
<dbReference type="AlphaFoldDB" id="A0A1H3E7U3"/>
<dbReference type="Proteomes" id="UP000183417">
    <property type="component" value="Unassembled WGS sequence"/>
</dbReference>
<reference evidence="1 2" key="1">
    <citation type="submission" date="2016-10" db="EMBL/GenBank/DDBJ databases">
        <authorList>
            <person name="de Groot N.N."/>
        </authorList>
    </citation>
    <scope>NUCLEOTIDE SEQUENCE [LARGE SCALE GENOMIC DNA]</scope>
    <source>
        <strain evidence="1 2">LMG 24775</strain>
    </source>
</reference>
<organism evidence="1 2">
    <name type="scientific">Delftia lacustris</name>
    <dbReference type="NCBI Taxonomy" id="558537"/>
    <lineage>
        <taxon>Bacteria</taxon>
        <taxon>Pseudomonadati</taxon>
        <taxon>Pseudomonadota</taxon>
        <taxon>Betaproteobacteria</taxon>
        <taxon>Burkholderiales</taxon>
        <taxon>Comamonadaceae</taxon>
        <taxon>Delftia</taxon>
    </lineage>
</organism>
<dbReference type="EMBL" id="FNPE01000001">
    <property type="protein sequence ID" value="SDX74725.1"/>
    <property type="molecule type" value="Genomic_DNA"/>
</dbReference>
<protein>
    <submittedName>
        <fullName evidence="1">Uncharacterized protein</fullName>
    </submittedName>
</protein>
<gene>
    <name evidence="1" type="ORF">SAMN05421547_10175</name>
</gene>
<sequence length="35" mass="3710">MYAIAQLFLLFAAHLRPIVAEAAASVAAAFPVLRP</sequence>
<evidence type="ECO:0000313" key="2">
    <source>
        <dbReference type="Proteomes" id="UP000183417"/>
    </source>
</evidence>
<evidence type="ECO:0000313" key="1">
    <source>
        <dbReference type="EMBL" id="SDX74725.1"/>
    </source>
</evidence>
<accession>A0A1H3E7U3</accession>
<name>A0A1H3E7U3_9BURK</name>